<sequence>MKINSPPPANSPDDKELNTLLKAINRSMKADKSSFKISNCLPVPITLRLKIMLTTCSKILARSRDPCGGPFVVMPNLRFRLVRIYWPLSPTPSLISVSGLTLVGASLS</sequence>
<name>A0A0C9XV26_9AGAR</name>
<evidence type="ECO:0000313" key="1">
    <source>
        <dbReference type="EMBL" id="KIJ99817.1"/>
    </source>
</evidence>
<dbReference type="HOGENOM" id="CLU_2197372_0_0_1"/>
<reference evidence="2" key="2">
    <citation type="submission" date="2015-01" db="EMBL/GenBank/DDBJ databases">
        <title>Evolutionary Origins and Diversification of the Mycorrhizal Mutualists.</title>
        <authorList>
            <consortium name="DOE Joint Genome Institute"/>
            <consortium name="Mycorrhizal Genomics Consortium"/>
            <person name="Kohler A."/>
            <person name="Kuo A."/>
            <person name="Nagy L.G."/>
            <person name="Floudas D."/>
            <person name="Copeland A."/>
            <person name="Barry K.W."/>
            <person name="Cichocki N."/>
            <person name="Veneault-Fourrey C."/>
            <person name="LaButti K."/>
            <person name="Lindquist E.A."/>
            <person name="Lipzen A."/>
            <person name="Lundell T."/>
            <person name="Morin E."/>
            <person name="Murat C."/>
            <person name="Riley R."/>
            <person name="Ohm R."/>
            <person name="Sun H."/>
            <person name="Tunlid A."/>
            <person name="Henrissat B."/>
            <person name="Grigoriev I.V."/>
            <person name="Hibbett D.S."/>
            <person name="Martin F."/>
        </authorList>
    </citation>
    <scope>NUCLEOTIDE SEQUENCE [LARGE SCALE GENOMIC DNA]</scope>
    <source>
        <strain evidence="2">LaAM-08-1</strain>
    </source>
</reference>
<protein>
    <submittedName>
        <fullName evidence="1">Uncharacterized protein</fullName>
    </submittedName>
</protein>
<gene>
    <name evidence="1" type="ORF">K443DRAFT_157450</name>
</gene>
<reference evidence="1 2" key="1">
    <citation type="submission" date="2014-04" db="EMBL/GenBank/DDBJ databases">
        <authorList>
            <consortium name="DOE Joint Genome Institute"/>
            <person name="Kuo A."/>
            <person name="Kohler A."/>
            <person name="Nagy L.G."/>
            <person name="Floudas D."/>
            <person name="Copeland A."/>
            <person name="Barry K.W."/>
            <person name="Cichocki N."/>
            <person name="Veneault-Fourrey C."/>
            <person name="LaButti K."/>
            <person name="Lindquist E.A."/>
            <person name="Lipzen A."/>
            <person name="Lundell T."/>
            <person name="Morin E."/>
            <person name="Murat C."/>
            <person name="Sun H."/>
            <person name="Tunlid A."/>
            <person name="Henrissat B."/>
            <person name="Grigoriev I.V."/>
            <person name="Hibbett D.S."/>
            <person name="Martin F."/>
            <person name="Nordberg H.P."/>
            <person name="Cantor M.N."/>
            <person name="Hua S.X."/>
        </authorList>
    </citation>
    <scope>NUCLEOTIDE SEQUENCE [LARGE SCALE GENOMIC DNA]</scope>
    <source>
        <strain evidence="1 2">LaAM-08-1</strain>
    </source>
</reference>
<proteinExistence type="predicted"/>
<dbReference type="AlphaFoldDB" id="A0A0C9XV26"/>
<keyword evidence="2" id="KW-1185">Reference proteome</keyword>
<dbReference type="EMBL" id="KN838638">
    <property type="protein sequence ID" value="KIJ99817.1"/>
    <property type="molecule type" value="Genomic_DNA"/>
</dbReference>
<evidence type="ECO:0000313" key="2">
    <source>
        <dbReference type="Proteomes" id="UP000054477"/>
    </source>
</evidence>
<organism evidence="1 2">
    <name type="scientific">Laccaria amethystina LaAM-08-1</name>
    <dbReference type="NCBI Taxonomy" id="1095629"/>
    <lineage>
        <taxon>Eukaryota</taxon>
        <taxon>Fungi</taxon>
        <taxon>Dikarya</taxon>
        <taxon>Basidiomycota</taxon>
        <taxon>Agaricomycotina</taxon>
        <taxon>Agaricomycetes</taxon>
        <taxon>Agaricomycetidae</taxon>
        <taxon>Agaricales</taxon>
        <taxon>Agaricineae</taxon>
        <taxon>Hydnangiaceae</taxon>
        <taxon>Laccaria</taxon>
    </lineage>
</organism>
<dbReference type="Proteomes" id="UP000054477">
    <property type="component" value="Unassembled WGS sequence"/>
</dbReference>
<accession>A0A0C9XV26</accession>